<gene>
    <name evidence="5" type="ORF">J2W95_002607</name>
</gene>
<dbReference type="PANTHER" id="PTHR44858">
    <property type="entry name" value="TETRATRICOPEPTIDE REPEAT PROTEIN 6"/>
    <property type="match status" value="1"/>
</dbReference>
<organism evidence="5 6">
    <name type="scientific">Flavobacterium granuli</name>
    <dbReference type="NCBI Taxonomy" id="280093"/>
    <lineage>
        <taxon>Bacteria</taxon>
        <taxon>Pseudomonadati</taxon>
        <taxon>Bacteroidota</taxon>
        <taxon>Flavobacteriia</taxon>
        <taxon>Flavobacteriales</taxon>
        <taxon>Flavobacteriaceae</taxon>
        <taxon>Flavobacterium</taxon>
    </lineage>
</organism>
<keyword evidence="6" id="KW-1185">Reference proteome</keyword>
<dbReference type="InterPro" id="IPR050498">
    <property type="entry name" value="Ycf3"/>
</dbReference>
<protein>
    <submittedName>
        <fullName evidence="5">Tetratricopeptide (TPR) repeat protein</fullName>
    </submittedName>
</protein>
<dbReference type="PANTHER" id="PTHR44858:SF1">
    <property type="entry name" value="UDP-N-ACETYLGLUCOSAMINE--PEPTIDE N-ACETYLGLUCOSAMINYLTRANSFERASE SPINDLY-RELATED"/>
    <property type="match status" value="1"/>
</dbReference>
<feature type="signal peptide" evidence="4">
    <location>
        <begin position="1"/>
        <end position="20"/>
    </location>
</feature>
<dbReference type="SUPFAM" id="SSF48452">
    <property type="entry name" value="TPR-like"/>
    <property type="match status" value="2"/>
</dbReference>
<feature type="repeat" description="TPR" evidence="3">
    <location>
        <begin position="124"/>
        <end position="157"/>
    </location>
</feature>
<dbReference type="Pfam" id="PF13432">
    <property type="entry name" value="TPR_16"/>
    <property type="match status" value="1"/>
</dbReference>
<comment type="caution">
    <text evidence="5">The sequence shown here is derived from an EMBL/GenBank/DDBJ whole genome shotgun (WGS) entry which is preliminary data.</text>
</comment>
<keyword evidence="4" id="KW-0732">Signal</keyword>
<dbReference type="Gene3D" id="1.25.40.10">
    <property type="entry name" value="Tetratricopeptide repeat domain"/>
    <property type="match status" value="3"/>
</dbReference>
<dbReference type="SUPFAM" id="SSF81901">
    <property type="entry name" value="HCP-like"/>
    <property type="match status" value="1"/>
</dbReference>
<feature type="chain" id="PRO_5046393388" evidence="4">
    <location>
        <begin position="21"/>
        <end position="553"/>
    </location>
</feature>
<evidence type="ECO:0000256" key="4">
    <source>
        <dbReference type="SAM" id="SignalP"/>
    </source>
</evidence>
<evidence type="ECO:0000313" key="6">
    <source>
        <dbReference type="Proteomes" id="UP001261871"/>
    </source>
</evidence>
<evidence type="ECO:0000313" key="5">
    <source>
        <dbReference type="EMBL" id="MDR6845897.1"/>
    </source>
</evidence>
<keyword evidence="1" id="KW-0677">Repeat</keyword>
<dbReference type="EMBL" id="JAVDTX010000005">
    <property type="protein sequence ID" value="MDR6845897.1"/>
    <property type="molecule type" value="Genomic_DNA"/>
</dbReference>
<dbReference type="Proteomes" id="UP001261871">
    <property type="component" value="Unassembled WGS sequence"/>
</dbReference>
<feature type="repeat" description="TPR" evidence="3">
    <location>
        <begin position="158"/>
        <end position="191"/>
    </location>
</feature>
<evidence type="ECO:0000256" key="2">
    <source>
        <dbReference type="ARBA" id="ARBA00022803"/>
    </source>
</evidence>
<dbReference type="InterPro" id="IPR019734">
    <property type="entry name" value="TPR_rpt"/>
</dbReference>
<dbReference type="PROSITE" id="PS50005">
    <property type="entry name" value="TPR"/>
    <property type="match status" value="3"/>
</dbReference>
<dbReference type="InterPro" id="IPR011990">
    <property type="entry name" value="TPR-like_helical_dom_sf"/>
</dbReference>
<proteinExistence type="predicted"/>
<name>A0ABU1S4D2_9FLAO</name>
<dbReference type="Pfam" id="PF13181">
    <property type="entry name" value="TPR_8"/>
    <property type="match status" value="1"/>
</dbReference>
<reference evidence="5 6" key="1">
    <citation type="submission" date="2023-07" db="EMBL/GenBank/DDBJ databases">
        <title>Sorghum-associated microbial communities from plants grown in Nebraska, USA.</title>
        <authorList>
            <person name="Schachtman D."/>
        </authorList>
    </citation>
    <scope>NUCLEOTIDE SEQUENCE [LARGE SCALE GENOMIC DNA]</scope>
    <source>
        <strain evidence="5 6">BE124</strain>
    </source>
</reference>
<keyword evidence="2 3" id="KW-0802">TPR repeat</keyword>
<feature type="repeat" description="TPR" evidence="3">
    <location>
        <begin position="510"/>
        <end position="542"/>
    </location>
</feature>
<sequence length="553" mass="62085">MKKVFIYAVATLFSVFIGHAQDIKQAKNAIDAEQYEVAKNTLEAITASKPTDGYAKFLLGNVYLLKGDYEAAQKHFDAGIACSSKGNFNYIGLGYIALDKGNTAEAESNFALATKNSSKKDLEETVYIGKAYTYSENPNYKKAVEILSKSRLIDPKNTDVLLALGDAYKFNKKQNEAYDCYREAFRLDDSLLRAKMGLGTLIKNAHNFKVALTAFDEVIALNANYGPVYRELAETQYLWALNDAGKYNDHISKGLAFYEKYMSLTDYSLESRMRHADFLILAKDYKALETEANEMSKLDKVNPRIYRYLGYSAYHNDNFDTAISSLNSFVSTPTNRVIGRDYYYLGASKLNKALSLTPIDNSLIDNGILDLKKSFEMSPAIAGELSDFGKKLYEKKLYVQSASVYEIAIANPEIKSYLLDNFYFASAIYWSCNGLENLSPLQIEQLNKADGALGKIIAASPTTQDAYLFKARIQVLLKNSTLVAKNYEDFITTANKRDSEELKKMKSKLVEAYNNLGIIYADTDKVKAKDNFDKTLIIDPTNQYAAEQLKALR</sequence>
<evidence type="ECO:0000256" key="3">
    <source>
        <dbReference type="PROSITE-ProRule" id="PRU00339"/>
    </source>
</evidence>
<dbReference type="SMART" id="SM00028">
    <property type="entry name" value="TPR"/>
    <property type="match status" value="5"/>
</dbReference>
<evidence type="ECO:0000256" key="1">
    <source>
        <dbReference type="ARBA" id="ARBA00022737"/>
    </source>
</evidence>
<accession>A0ABU1S4D2</accession>
<dbReference type="RefSeq" id="WP_310007598.1">
    <property type="nucleotide sequence ID" value="NZ_JAVDTX010000005.1"/>
</dbReference>